<evidence type="ECO:0000313" key="4">
    <source>
        <dbReference type="Proteomes" id="UP000799772"/>
    </source>
</evidence>
<dbReference type="InterPro" id="IPR054289">
    <property type="entry name" value="DUF7025"/>
</dbReference>
<dbReference type="Pfam" id="PF00004">
    <property type="entry name" value="AAA"/>
    <property type="match status" value="1"/>
</dbReference>
<feature type="region of interest" description="Disordered" evidence="1">
    <location>
        <begin position="37"/>
        <end position="64"/>
    </location>
</feature>
<feature type="compositionally biased region" description="Low complexity" evidence="1">
    <location>
        <begin position="41"/>
        <end position="50"/>
    </location>
</feature>
<dbReference type="SUPFAM" id="SSF52540">
    <property type="entry name" value="P-loop containing nucleoside triphosphate hydrolases"/>
    <property type="match status" value="1"/>
</dbReference>
<dbReference type="Proteomes" id="UP000799772">
    <property type="component" value="Unassembled WGS sequence"/>
</dbReference>
<dbReference type="PANTHER" id="PTHR46411:SF3">
    <property type="entry name" value="AAA+ ATPASE DOMAIN-CONTAINING PROTEIN"/>
    <property type="match status" value="1"/>
</dbReference>
<gene>
    <name evidence="3" type="ORF">NA57DRAFT_29542</name>
</gene>
<dbReference type="InterPro" id="IPR003959">
    <property type="entry name" value="ATPase_AAA_core"/>
</dbReference>
<reference evidence="3" key="1">
    <citation type="journal article" date="2020" name="Stud. Mycol.">
        <title>101 Dothideomycetes genomes: a test case for predicting lifestyles and emergence of pathogens.</title>
        <authorList>
            <person name="Haridas S."/>
            <person name="Albert R."/>
            <person name="Binder M."/>
            <person name="Bloem J."/>
            <person name="Labutti K."/>
            <person name="Salamov A."/>
            <person name="Andreopoulos B."/>
            <person name="Baker S."/>
            <person name="Barry K."/>
            <person name="Bills G."/>
            <person name="Bluhm B."/>
            <person name="Cannon C."/>
            <person name="Castanera R."/>
            <person name="Culley D."/>
            <person name="Daum C."/>
            <person name="Ezra D."/>
            <person name="Gonzalez J."/>
            <person name="Henrissat B."/>
            <person name="Kuo A."/>
            <person name="Liang C."/>
            <person name="Lipzen A."/>
            <person name="Lutzoni F."/>
            <person name="Magnuson J."/>
            <person name="Mondo S."/>
            <person name="Nolan M."/>
            <person name="Ohm R."/>
            <person name="Pangilinan J."/>
            <person name="Park H.-J."/>
            <person name="Ramirez L."/>
            <person name="Alfaro M."/>
            <person name="Sun H."/>
            <person name="Tritt A."/>
            <person name="Yoshinaga Y."/>
            <person name="Zwiers L.-H."/>
            <person name="Turgeon B."/>
            <person name="Goodwin S."/>
            <person name="Spatafora J."/>
            <person name="Crous P."/>
            <person name="Grigoriev I."/>
        </authorList>
    </citation>
    <scope>NUCLEOTIDE SEQUENCE</scope>
    <source>
        <strain evidence="3">CBS 133067</strain>
    </source>
</reference>
<keyword evidence="4" id="KW-1185">Reference proteome</keyword>
<accession>A0A9P4IQ27</accession>
<dbReference type="InterPro" id="IPR027417">
    <property type="entry name" value="P-loop_NTPase"/>
</dbReference>
<name>A0A9P4IQ27_9PEZI</name>
<evidence type="ECO:0000256" key="1">
    <source>
        <dbReference type="SAM" id="MobiDB-lite"/>
    </source>
</evidence>
<dbReference type="Gene3D" id="3.40.50.300">
    <property type="entry name" value="P-loop containing nucleotide triphosphate hydrolases"/>
    <property type="match status" value="1"/>
</dbReference>
<dbReference type="GO" id="GO:0005524">
    <property type="term" value="F:ATP binding"/>
    <property type="evidence" value="ECO:0007669"/>
    <property type="project" value="InterPro"/>
</dbReference>
<evidence type="ECO:0000313" key="3">
    <source>
        <dbReference type="EMBL" id="KAF2103624.1"/>
    </source>
</evidence>
<dbReference type="GO" id="GO:0016887">
    <property type="term" value="F:ATP hydrolysis activity"/>
    <property type="evidence" value="ECO:0007669"/>
    <property type="project" value="InterPro"/>
</dbReference>
<dbReference type="SMART" id="SM00382">
    <property type="entry name" value="AAA"/>
    <property type="match status" value="1"/>
</dbReference>
<dbReference type="OrthoDB" id="10042665at2759"/>
<evidence type="ECO:0000259" key="2">
    <source>
        <dbReference type="SMART" id="SM00382"/>
    </source>
</evidence>
<sequence length="692" mass="77952">MVELTVSDAAPSLAAGSKAVDLVVHGEVAKGVNCLSTANGDSSADSSDSDTVNGESKADGTVEVEKGSVSTVKSIYRSAQDEDGEWTWVDEYPKDVKEAAENEETEKFALIVRSQKSKDSRKKLEAHSIVIQSPWLKGALSEILDDYPGVTCELHRLVFDAPFAPFIHRWASFLKFMKRADLDQTTQEHLRLLFDILKYEIGDKIKDFEDYVLNGVITFESLWMIFQPGGVIVAAHKGPLSAFELINSEYVKLQCGVFLRLDCDCVEWDGENFGRYTEEIFLPTFSGTKKIVNLKAMPLPFFEGKERLEASLVDRGKKFEQLAGHHYKAYDGQAITWDDRGNEKTIQLSGRIIVDTGSFNRFSPYECRYINNFNEKDVEKLSKHNASNGNDDGPKDDGIDGESADEPKRVKLTPYHQMLCRSRVRGYSLKTKKWLDFFVPLVSDIKWNNNAFDSLVLPDDQKDMVLAFSESQVLNRAAFDDVIAGKGRGIIMLLSGSPGVGKTLTAEAVAEHMRCPLHSITSGDLGSAPWQVEQALTRALELVSRWNAVLLIDECDVFLEARSEHDLERNQMVSIFLRVLEYYEGILFMTTNRVDNIDAAFESRIHVSIPYPDLNDSSRRHIWANFIKTAAHESDLSDRDLDELSLVQLNGRQIKNVLKTAQLLAMRKKRHLNRAFVETVLTIQGRRPNMQK</sequence>
<feature type="region of interest" description="Disordered" evidence="1">
    <location>
        <begin position="383"/>
        <end position="407"/>
    </location>
</feature>
<comment type="caution">
    <text evidence="3">The sequence shown here is derived from an EMBL/GenBank/DDBJ whole genome shotgun (WGS) entry which is preliminary data.</text>
</comment>
<dbReference type="AlphaFoldDB" id="A0A9P4IQ27"/>
<protein>
    <submittedName>
        <fullName evidence="3">ATPase</fullName>
    </submittedName>
</protein>
<feature type="domain" description="AAA+ ATPase" evidence="2">
    <location>
        <begin position="488"/>
        <end position="615"/>
    </location>
</feature>
<dbReference type="EMBL" id="ML978121">
    <property type="protein sequence ID" value="KAF2103624.1"/>
    <property type="molecule type" value="Genomic_DNA"/>
</dbReference>
<dbReference type="PANTHER" id="PTHR46411">
    <property type="entry name" value="FAMILY ATPASE, PUTATIVE-RELATED"/>
    <property type="match status" value="1"/>
</dbReference>
<proteinExistence type="predicted"/>
<dbReference type="Pfam" id="PF22942">
    <property type="entry name" value="DUF7025"/>
    <property type="match status" value="1"/>
</dbReference>
<dbReference type="InterPro" id="IPR003593">
    <property type="entry name" value="AAA+_ATPase"/>
</dbReference>
<organism evidence="3 4">
    <name type="scientific">Rhizodiscina lignyota</name>
    <dbReference type="NCBI Taxonomy" id="1504668"/>
    <lineage>
        <taxon>Eukaryota</taxon>
        <taxon>Fungi</taxon>
        <taxon>Dikarya</taxon>
        <taxon>Ascomycota</taxon>
        <taxon>Pezizomycotina</taxon>
        <taxon>Dothideomycetes</taxon>
        <taxon>Pleosporomycetidae</taxon>
        <taxon>Aulographales</taxon>
        <taxon>Rhizodiscinaceae</taxon>
        <taxon>Rhizodiscina</taxon>
    </lineage>
</organism>
<dbReference type="CDD" id="cd19481">
    <property type="entry name" value="RecA-like_protease"/>
    <property type="match status" value="1"/>
</dbReference>